<evidence type="ECO:0000313" key="1">
    <source>
        <dbReference type="EMBL" id="GIX81341.1"/>
    </source>
</evidence>
<proteinExistence type="predicted"/>
<dbReference type="EMBL" id="BPLQ01001390">
    <property type="protein sequence ID" value="GIX81341.1"/>
    <property type="molecule type" value="Genomic_DNA"/>
</dbReference>
<reference evidence="1 2" key="1">
    <citation type="submission" date="2021-06" db="EMBL/GenBank/DDBJ databases">
        <title>Caerostris darwini draft genome.</title>
        <authorList>
            <person name="Kono N."/>
            <person name="Arakawa K."/>
        </authorList>
    </citation>
    <scope>NUCLEOTIDE SEQUENCE [LARGE SCALE GENOMIC DNA]</scope>
</reference>
<name>A0AAV4NCF3_9ARAC</name>
<gene>
    <name evidence="1" type="ORF">CDAR_602241</name>
</gene>
<sequence>MIYWYSIDTPSQPHPIKESLFSFQFFFSPQSWRVFFLDDDRSFWLISRLITIDWMMPFCASVVTIKDNNVNGWRLEILPLLFFPAEKMEKPFVCV</sequence>
<comment type="caution">
    <text evidence="1">The sequence shown here is derived from an EMBL/GenBank/DDBJ whole genome shotgun (WGS) entry which is preliminary data.</text>
</comment>
<organism evidence="1 2">
    <name type="scientific">Caerostris darwini</name>
    <dbReference type="NCBI Taxonomy" id="1538125"/>
    <lineage>
        <taxon>Eukaryota</taxon>
        <taxon>Metazoa</taxon>
        <taxon>Ecdysozoa</taxon>
        <taxon>Arthropoda</taxon>
        <taxon>Chelicerata</taxon>
        <taxon>Arachnida</taxon>
        <taxon>Araneae</taxon>
        <taxon>Araneomorphae</taxon>
        <taxon>Entelegynae</taxon>
        <taxon>Araneoidea</taxon>
        <taxon>Araneidae</taxon>
        <taxon>Caerostris</taxon>
    </lineage>
</organism>
<accession>A0AAV4NCF3</accession>
<keyword evidence="2" id="KW-1185">Reference proteome</keyword>
<dbReference type="Proteomes" id="UP001054837">
    <property type="component" value="Unassembled WGS sequence"/>
</dbReference>
<dbReference type="AlphaFoldDB" id="A0AAV4NCF3"/>
<evidence type="ECO:0000313" key="2">
    <source>
        <dbReference type="Proteomes" id="UP001054837"/>
    </source>
</evidence>
<protein>
    <submittedName>
        <fullName evidence="1">Uncharacterized protein</fullName>
    </submittedName>
</protein>